<reference evidence="1 2" key="1">
    <citation type="submission" date="2024-09" db="EMBL/GenBank/DDBJ databases">
        <authorList>
            <person name="Sun Q."/>
            <person name="Mori K."/>
        </authorList>
    </citation>
    <scope>NUCLEOTIDE SEQUENCE [LARGE SCALE GENOMIC DNA]</scope>
    <source>
        <strain evidence="1 2">CCM 7415</strain>
    </source>
</reference>
<proteinExistence type="predicted"/>
<sequence length="47" mass="5480">MSANDYQKVHNTRLADMESLPRPMIRRYLATCPAPVRIQLLRRLLGL</sequence>
<evidence type="ECO:0000313" key="2">
    <source>
        <dbReference type="Proteomes" id="UP001589814"/>
    </source>
</evidence>
<evidence type="ECO:0000313" key="1">
    <source>
        <dbReference type="EMBL" id="MFC0266477.1"/>
    </source>
</evidence>
<name>A0ABV6FYK3_9GAMM</name>
<gene>
    <name evidence="1" type="ORF">ACFFHW_00450</name>
</gene>
<keyword evidence="2" id="KW-1185">Reference proteome</keyword>
<dbReference type="RefSeq" id="WP_019950854.1">
    <property type="nucleotide sequence ID" value="NZ_JBHLVX010000001.1"/>
</dbReference>
<dbReference type="EMBL" id="JBHLVX010000001">
    <property type="protein sequence ID" value="MFC0266477.1"/>
    <property type="molecule type" value="Genomic_DNA"/>
</dbReference>
<comment type="caution">
    <text evidence="1">The sequence shown here is derived from an EMBL/GenBank/DDBJ whole genome shotgun (WGS) entry which is preliminary data.</text>
</comment>
<evidence type="ECO:0008006" key="3">
    <source>
        <dbReference type="Google" id="ProtNLM"/>
    </source>
</evidence>
<protein>
    <recommendedName>
        <fullName evidence="3">Transcriptional regulator</fullName>
    </recommendedName>
</protein>
<organism evidence="1 2">
    <name type="scientific">Kushneria aurantia</name>
    <dbReference type="NCBI Taxonomy" id="504092"/>
    <lineage>
        <taxon>Bacteria</taxon>
        <taxon>Pseudomonadati</taxon>
        <taxon>Pseudomonadota</taxon>
        <taxon>Gammaproteobacteria</taxon>
        <taxon>Oceanospirillales</taxon>
        <taxon>Halomonadaceae</taxon>
        <taxon>Kushneria</taxon>
    </lineage>
</organism>
<dbReference type="Proteomes" id="UP001589814">
    <property type="component" value="Unassembled WGS sequence"/>
</dbReference>
<accession>A0ABV6FYK3</accession>